<reference evidence="6" key="1">
    <citation type="submission" date="2017-04" db="EMBL/GenBank/DDBJ databases">
        <authorList>
            <person name="Varghese N."/>
            <person name="Submissions S."/>
        </authorList>
    </citation>
    <scope>NUCLEOTIDE SEQUENCE [LARGE SCALE GENOMIC DNA]</scope>
    <source>
        <strain evidence="6">Ballard 720</strain>
    </source>
</reference>
<dbReference type="Gene3D" id="3.30.390.10">
    <property type="entry name" value="Enolase-like, N-terminal domain"/>
    <property type="match status" value="1"/>
</dbReference>
<comment type="cofactor">
    <cofactor evidence="1">
        <name>Mg(2+)</name>
        <dbReference type="ChEBI" id="CHEBI:18420"/>
    </cofactor>
</comment>
<name>A0A1X7EBY2_TRICW</name>
<dbReference type="SUPFAM" id="SSF54826">
    <property type="entry name" value="Enolase N-terminal domain-like"/>
    <property type="match status" value="1"/>
</dbReference>
<dbReference type="Pfam" id="PF13378">
    <property type="entry name" value="MR_MLE_C"/>
    <property type="match status" value="1"/>
</dbReference>
<dbReference type="Proteomes" id="UP000192911">
    <property type="component" value="Unassembled WGS sequence"/>
</dbReference>
<dbReference type="SFLD" id="SFLDG00179">
    <property type="entry name" value="mandelate_racemase"/>
    <property type="match status" value="1"/>
</dbReference>
<dbReference type="GO" id="GO:0000287">
    <property type="term" value="F:magnesium ion binding"/>
    <property type="evidence" value="ECO:0007669"/>
    <property type="project" value="TreeGrafter"/>
</dbReference>
<dbReference type="InterPro" id="IPR036849">
    <property type="entry name" value="Enolase-like_C_sf"/>
</dbReference>
<protein>
    <submittedName>
        <fullName evidence="5">L-alanine-DL-glutamate epimerase</fullName>
    </submittedName>
</protein>
<dbReference type="InterPro" id="IPR029017">
    <property type="entry name" value="Enolase-like_N"/>
</dbReference>
<dbReference type="Pfam" id="PF02746">
    <property type="entry name" value="MR_MLE_N"/>
    <property type="match status" value="1"/>
</dbReference>
<dbReference type="InterPro" id="IPR029065">
    <property type="entry name" value="Enolase_C-like"/>
</dbReference>
<evidence type="ECO:0000256" key="1">
    <source>
        <dbReference type="ARBA" id="ARBA00001946"/>
    </source>
</evidence>
<sequence>MAIAERSLFAFAPTADTMDSSDVAHALHAAHDTTPIAAVRARAYTVPTDGPEADGTFEWKATTIVVVEIDAGGCTGLGYTYSDACVAALIRQTLAPEMLHADARSTHALGARLWRRVRNLGRSGVAATAISAIDCALWDLNARLLGQPLVKLLGGALRERVPVYGSGGFTNYTAAQLQEQFSRWVERDGCHAVKMKIGRDPSRDVSRVECARRAIGDAALFVDANGALSVRSALACANRLAEFGVVWFEEPVSSDDLAGLTAVRDAAPVTIDIAAGEYAYTADDFRRLLDAHAVDVVQADVTRCGGVTGFLQAAALCDAAHVPLSAHCAPALHLHAASAAPGLRHQEWFHDHVRIEAMLFDGAPPLRDGSIAPDLTRPGCGLALKHRDAERFALSV</sequence>
<dbReference type="InterPro" id="IPR013342">
    <property type="entry name" value="Mandelate_racemase_C"/>
</dbReference>
<dbReference type="EMBL" id="FXAH01000005">
    <property type="protein sequence ID" value="SMF31328.1"/>
    <property type="molecule type" value="Genomic_DNA"/>
</dbReference>
<dbReference type="PANTHER" id="PTHR13794:SF58">
    <property type="entry name" value="MITOCHONDRIAL ENOLASE SUPERFAMILY MEMBER 1"/>
    <property type="match status" value="1"/>
</dbReference>
<evidence type="ECO:0000256" key="2">
    <source>
        <dbReference type="ARBA" id="ARBA00022723"/>
    </source>
</evidence>
<dbReference type="Gene3D" id="3.20.20.120">
    <property type="entry name" value="Enolase-like C-terminal domain"/>
    <property type="match status" value="1"/>
</dbReference>
<dbReference type="InterPro" id="IPR046945">
    <property type="entry name" value="RHMD-like"/>
</dbReference>
<keyword evidence="3" id="KW-0460">Magnesium</keyword>
<feature type="domain" description="Mandelate racemase/muconate lactonizing enzyme C-terminal" evidence="4">
    <location>
        <begin position="174"/>
        <end position="270"/>
    </location>
</feature>
<gene>
    <name evidence="5" type="ORF">SAMN06295900_105181</name>
</gene>
<keyword evidence="2" id="KW-0479">Metal-binding</keyword>
<dbReference type="PROSITE" id="PS00908">
    <property type="entry name" value="MR_MLE_1"/>
    <property type="match status" value="1"/>
</dbReference>
<dbReference type="STRING" id="28094.SAMN06295900_105181"/>
<dbReference type="SFLD" id="SFLDS00001">
    <property type="entry name" value="Enolase"/>
    <property type="match status" value="1"/>
</dbReference>
<keyword evidence="6" id="KW-1185">Reference proteome</keyword>
<dbReference type="PANTHER" id="PTHR13794">
    <property type="entry name" value="ENOLASE SUPERFAMILY, MANDELATE RACEMASE"/>
    <property type="match status" value="1"/>
</dbReference>
<organism evidence="5 6">
    <name type="scientific">Trinickia caryophylli</name>
    <name type="common">Paraburkholderia caryophylli</name>
    <dbReference type="NCBI Taxonomy" id="28094"/>
    <lineage>
        <taxon>Bacteria</taxon>
        <taxon>Pseudomonadati</taxon>
        <taxon>Pseudomonadota</taxon>
        <taxon>Betaproteobacteria</taxon>
        <taxon>Burkholderiales</taxon>
        <taxon>Burkholderiaceae</taxon>
        <taxon>Trinickia</taxon>
    </lineage>
</organism>
<dbReference type="GO" id="GO:0016836">
    <property type="term" value="F:hydro-lyase activity"/>
    <property type="evidence" value="ECO:0007669"/>
    <property type="project" value="TreeGrafter"/>
</dbReference>
<accession>A0A1X7EBY2</accession>
<dbReference type="InterPro" id="IPR013341">
    <property type="entry name" value="Mandelate_racemase_N_dom"/>
</dbReference>
<evidence type="ECO:0000256" key="3">
    <source>
        <dbReference type="ARBA" id="ARBA00022842"/>
    </source>
</evidence>
<dbReference type="GO" id="GO:0016052">
    <property type="term" value="P:carbohydrate catabolic process"/>
    <property type="evidence" value="ECO:0007669"/>
    <property type="project" value="TreeGrafter"/>
</dbReference>
<evidence type="ECO:0000313" key="5">
    <source>
        <dbReference type="EMBL" id="SMF31328.1"/>
    </source>
</evidence>
<dbReference type="InterPro" id="IPR018110">
    <property type="entry name" value="Mandel_Rmase/mucon_lact_enz_CS"/>
</dbReference>
<dbReference type="CDD" id="cd03328">
    <property type="entry name" value="MR_like_3"/>
    <property type="match status" value="1"/>
</dbReference>
<dbReference type="AlphaFoldDB" id="A0A1X7EBY2"/>
<dbReference type="SMART" id="SM00922">
    <property type="entry name" value="MR_MLE"/>
    <property type="match status" value="1"/>
</dbReference>
<dbReference type="GO" id="GO:0009063">
    <property type="term" value="P:amino acid catabolic process"/>
    <property type="evidence" value="ECO:0007669"/>
    <property type="project" value="InterPro"/>
</dbReference>
<proteinExistence type="predicted"/>
<dbReference type="SUPFAM" id="SSF51604">
    <property type="entry name" value="Enolase C-terminal domain-like"/>
    <property type="match status" value="1"/>
</dbReference>
<evidence type="ECO:0000259" key="4">
    <source>
        <dbReference type="SMART" id="SM00922"/>
    </source>
</evidence>
<evidence type="ECO:0000313" key="6">
    <source>
        <dbReference type="Proteomes" id="UP000192911"/>
    </source>
</evidence>